<evidence type="ECO:0000256" key="3">
    <source>
        <dbReference type="ARBA" id="ARBA00022448"/>
    </source>
</evidence>
<dbReference type="PIRSF" id="PIRSF037778">
    <property type="entry name" value="UCP037778_transp_RibU"/>
    <property type="match status" value="1"/>
</dbReference>
<feature type="transmembrane region" description="Helical" evidence="9">
    <location>
        <begin position="91"/>
        <end position="111"/>
    </location>
</feature>
<evidence type="ECO:0000256" key="7">
    <source>
        <dbReference type="ARBA" id="ARBA00023136"/>
    </source>
</evidence>
<keyword evidence="4 8" id="KW-1003">Cell membrane</keyword>
<gene>
    <name evidence="10" type="ORF">SAMN05216249_1284</name>
</gene>
<evidence type="ECO:0000256" key="1">
    <source>
        <dbReference type="ARBA" id="ARBA00004651"/>
    </source>
</evidence>
<keyword evidence="5 9" id="KW-0812">Transmembrane</keyword>
<dbReference type="Proteomes" id="UP000198838">
    <property type="component" value="Unassembled WGS sequence"/>
</dbReference>
<proteinExistence type="inferred from homology"/>
<dbReference type="Gene3D" id="1.10.1760.20">
    <property type="match status" value="1"/>
</dbReference>
<dbReference type="EMBL" id="FOJY01000028">
    <property type="protein sequence ID" value="SFB37564.1"/>
    <property type="molecule type" value="Genomic_DNA"/>
</dbReference>
<evidence type="ECO:0000313" key="10">
    <source>
        <dbReference type="EMBL" id="SFB37564.1"/>
    </source>
</evidence>
<dbReference type="GO" id="GO:0005886">
    <property type="term" value="C:plasma membrane"/>
    <property type="evidence" value="ECO:0007669"/>
    <property type="project" value="UniProtKB-SubCell"/>
</dbReference>
<keyword evidence="11" id="KW-1185">Reference proteome</keyword>
<feature type="transmembrane region" description="Helical" evidence="9">
    <location>
        <begin position="23"/>
        <end position="45"/>
    </location>
</feature>
<accession>A0A1I1AHT4</accession>
<reference evidence="10 11" key="1">
    <citation type="submission" date="2016-10" db="EMBL/GenBank/DDBJ databases">
        <authorList>
            <person name="de Groot N.N."/>
        </authorList>
    </citation>
    <scope>NUCLEOTIDE SEQUENCE [LARGE SCALE GENOMIC DNA]</scope>
    <source>
        <strain evidence="10 11">DSM 5522</strain>
    </source>
</reference>
<sequence length="210" mass="22917">MEKINHKLTVEEGTRRSGKVRKLTMTAMLSALSAVLMFFSFNVPLMPSFIKMDLSELPALIGAFTMGPISGVAICLVKNLVNLTATTTGGVGELCNFILGACFVLPAGLIYKVKKSKNLAIFGAFAGAVFMAVLSVPINYFVTYPIYTAFIPMETILAMYQAIYPKVDNLLQALLIFNMPFTFVKGMIDVAITIVTYKYLSPIIKGNTID</sequence>
<evidence type="ECO:0000256" key="2">
    <source>
        <dbReference type="ARBA" id="ARBA00005540"/>
    </source>
</evidence>
<name>A0A1I1AHT4_9FIRM</name>
<dbReference type="InterPro" id="IPR025720">
    <property type="entry name" value="RibU"/>
</dbReference>
<comment type="function">
    <text evidence="8">Probably a riboflavin-binding protein that interacts with the energy-coupling factor (ECF) ABC-transporter complex.</text>
</comment>
<dbReference type="STRING" id="1120918.SAMN05216249_1284"/>
<dbReference type="Pfam" id="PF12822">
    <property type="entry name" value="ECF_trnsprt"/>
    <property type="match status" value="1"/>
</dbReference>
<feature type="transmembrane region" description="Helical" evidence="9">
    <location>
        <begin position="118"/>
        <end position="138"/>
    </location>
</feature>
<organism evidence="10 11">
    <name type="scientific">Acetitomaculum ruminis DSM 5522</name>
    <dbReference type="NCBI Taxonomy" id="1120918"/>
    <lineage>
        <taxon>Bacteria</taxon>
        <taxon>Bacillati</taxon>
        <taxon>Bacillota</taxon>
        <taxon>Clostridia</taxon>
        <taxon>Lachnospirales</taxon>
        <taxon>Lachnospiraceae</taxon>
        <taxon>Acetitomaculum</taxon>
    </lineage>
</organism>
<comment type="subcellular location">
    <subcellularLocation>
        <location evidence="1">Cell membrane</location>
        <topology evidence="1">Multi-pass membrane protein</topology>
    </subcellularLocation>
</comment>
<evidence type="ECO:0000256" key="5">
    <source>
        <dbReference type="ARBA" id="ARBA00022692"/>
    </source>
</evidence>
<keyword evidence="3 8" id="KW-0813">Transport</keyword>
<evidence type="ECO:0000313" key="11">
    <source>
        <dbReference type="Proteomes" id="UP000198838"/>
    </source>
</evidence>
<comment type="similarity">
    <text evidence="2 8">Belongs to the prokaryotic riboflavin transporter (P-RFT) (TC 2.A.87) family.</text>
</comment>
<dbReference type="PANTHER" id="PTHR38438:SF1">
    <property type="entry name" value="RIBOFLAVIN TRANSPORTER RIBU"/>
    <property type="match status" value="1"/>
</dbReference>
<feature type="transmembrane region" description="Helical" evidence="9">
    <location>
        <begin position="57"/>
        <end position="79"/>
    </location>
</feature>
<feature type="transmembrane region" description="Helical" evidence="9">
    <location>
        <begin position="175"/>
        <end position="197"/>
    </location>
</feature>
<evidence type="ECO:0000256" key="4">
    <source>
        <dbReference type="ARBA" id="ARBA00022475"/>
    </source>
</evidence>
<evidence type="ECO:0000256" key="6">
    <source>
        <dbReference type="ARBA" id="ARBA00022989"/>
    </source>
</evidence>
<dbReference type="AlphaFoldDB" id="A0A1I1AHT4"/>
<dbReference type="RefSeq" id="WP_092874719.1">
    <property type="nucleotide sequence ID" value="NZ_FOJY01000028.1"/>
</dbReference>
<dbReference type="PANTHER" id="PTHR38438">
    <property type="entry name" value="RIBOFLAVIN TRANSPORTER RIBU"/>
    <property type="match status" value="1"/>
</dbReference>
<protein>
    <recommendedName>
        <fullName evidence="8">Riboflavin transporter</fullName>
    </recommendedName>
</protein>
<dbReference type="OrthoDB" id="9809216at2"/>
<keyword evidence="6 9" id="KW-1133">Transmembrane helix</keyword>
<evidence type="ECO:0000256" key="8">
    <source>
        <dbReference type="PIRNR" id="PIRNR037778"/>
    </source>
</evidence>
<dbReference type="GO" id="GO:0032217">
    <property type="term" value="F:riboflavin transmembrane transporter activity"/>
    <property type="evidence" value="ECO:0007669"/>
    <property type="project" value="UniProtKB-UniRule"/>
</dbReference>
<evidence type="ECO:0000256" key="9">
    <source>
        <dbReference type="SAM" id="Phobius"/>
    </source>
</evidence>
<dbReference type="InterPro" id="IPR024529">
    <property type="entry name" value="ECF_trnsprt_substrate-spec"/>
</dbReference>
<keyword evidence="7 8" id="KW-0472">Membrane</keyword>